<reference evidence="4 5" key="1">
    <citation type="submission" date="2018-02" db="EMBL/GenBank/DDBJ databases">
        <title>Draft Genome of Achromobacter spanius stain 6.</title>
        <authorList>
            <person name="Gunasekera T.S."/>
            <person name="Radwan O."/>
            <person name="Ruiz O.N."/>
        </authorList>
    </citation>
    <scope>NUCLEOTIDE SEQUENCE [LARGE SCALE GENOMIC DNA]</scope>
    <source>
        <strain evidence="4 5">6</strain>
    </source>
</reference>
<feature type="transmembrane region" description="Helical" evidence="2">
    <location>
        <begin position="871"/>
        <end position="892"/>
    </location>
</feature>
<keyword evidence="2" id="KW-1133">Transmembrane helix</keyword>
<evidence type="ECO:0000259" key="3">
    <source>
        <dbReference type="Pfam" id="PF20249"/>
    </source>
</evidence>
<dbReference type="InterPro" id="IPR046864">
    <property type="entry name" value="VasX_N"/>
</dbReference>
<protein>
    <recommendedName>
        <fullName evidence="3">Toxin VasX N-terminal region domain-containing protein</fullName>
    </recommendedName>
</protein>
<dbReference type="AlphaFoldDB" id="A0A2S5GQC7"/>
<feature type="transmembrane region" description="Helical" evidence="2">
    <location>
        <begin position="904"/>
        <end position="924"/>
    </location>
</feature>
<dbReference type="CDD" id="cd20707">
    <property type="entry name" value="MIX_III"/>
    <property type="match status" value="1"/>
</dbReference>
<keyword evidence="2" id="KW-0472">Membrane</keyword>
<gene>
    <name evidence="4" type="ORF">C4E15_17230</name>
</gene>
<dbReference type="NCBIfam" id="NF041559">
    <property type="entry name" value="BTH_I2691_fam"/>
    <property type="match status" value="1"/>
</dbReference>
<evidence type="ECO:0000256" key="2">
    <source>
        <dbReference type="SAM" id="Phobius"/>
    </source>
</evidence>
<evidence type="ECO:0000313" key="4">
    <source>
        <dbReference type="EMBL" id="PPA75085.1"/>
    </source>
</evidence>
<dbReference type="InterPro" id="IPR048126">
    <property type="entry name" value="Toxin_VasX"/>
</dbReference>
<feature type="domain" description="Toxin VasX N-terminal region" evidence="3">
    <location>
        <begin position="22"/>
        <end position="149"/>
    </location>
</feature>
<dbReference type="EMBL" id="PREU01000007">
    <property type="protein sequence ID" value="PPA75085.1"/>
    <property type="molecule type" value="Genomic_DNA"/>
</dbReference>
<feature type="region of interest" description="Disordered" evidence="1">
    <location>
        <begin position="477"/>
        <end position="504"/>
    </location>
</feature>
<dbReference type="OrthoDB" id="8664525at2"/>
<proteinExistence type="predicted"/>
<sequence>MTTSSQLAIAAQETSPLPLGSCPACRRTGIPILLLRPAVIPKAASLHRHGATTHPDLQQSLRILRSGYVYVLLDHEVWQAYEVTDAGHLRQFDPYEMAKGPPALLSERCVQSAHDLPASFIGIDVDMYTTAWVAYAQDPWPVAVLDAYKTGAGAAKAAGASQPAAGASHGTARAAHAVAGVQQATANSDHALRFVILDLFKLRKEPTAGGAALALEHAHRIDRHIAEYSHAVRDFGSVHGWHSRVLQATGMRNYLRLMELQHDLAKGVPGLILPDPVGLAQELNNFRLAAYTQKRMWAEEPQRRYAYLTSQCLLGIEQLYAAQADAEIPDSPTYMLDTMPSESGMAPIFWDPALERRERIAYKTEQRMDRLKERYWESDPPSELGRKGRASFQASYDKESKRLEAIIDAYGEDWAQVVRGTAWKRVVDLDYSDTDERSRRLRLLMVSACLDGGITDAVSVPLAVAGSGVSSAAASSAATANPPTAGHTGGAADPARTDNPGPTSQAWKQLLSDPHSAVYLALNGQRSDLQSSFLPLFSAGAGGGANDAAKKYFDAVKNLVSSKEIGAWREGLAADAADQLLAAVHGASSRLHAQLNDATRAAVNAVHVGGAWLYRGAQMTQVVIQLTVSELLAIYADELQRVGESLNQNTGRRVRAFIFAGLISVPDPALHKLLVDVTIWMEGSAEDIAQRIKTMRTGAADVSDAARDAAHSMQAAIDDVTHSTRAMAGGLMRRLSIGVHHLEAPVADLLIGLELTAEQAREFAKNGFVSLKRLSVGSGYGALSLVSLYFLHDSVQASLESARNAVGAEHAEAMAALYGAGIGMLGAGVEAGGLAVSVAGEAVQPFMRRIANAELGVVAKAIGLGKGLVKAGGAIAALGGVADGVGAFAAGGRAAAVRDGKARTTYTFAGLASFGGAFFSLIGAATKPVLMGPLGIGIAVGLLAFILSQSAKARESDALELWARRSYFGQAEPNFRWLTADQMDAAISELNAALIGMEAILGFRSVVRPMDVDSLLAADILQIQASGGMESRSELGYRIVLPGFDPEVSRYEFKLLVECFGIDKVGRHAPAAMEGVLEAVHHNSALSAPALDEFRWLTPKGHVLPTKEAPVLACKYWLEPLHGIKSATVSIAYWCDKDDVAGYASITMTEVA</sequence>
<evidence type="ECO:0000256" key="1">
    <source>
        <dbReference type="SAM" id="MobiDB-lite"/>
    </source>
</evidence>
<organism evidence="4 5">
    <name type="scientific">Achromobacter spanius</name>
    <dbReference type="NCBI Taxonomy" id="217203"/>
    <lineage>
        <taxon>Bacteria</taxon>
        <taxon>Pseudomonadati</taxon>
        <taxon>Pseudomonadota</taxon>
        <taxon>Betaproteobacteria</taxon>
        <taxon>Burkholderiales</taxon>
        <taxon>Alcaligenaceae</taxon>
        <taxon>Achromobacter</taxon>
    </lineage>
</organism>
<accession>A0A2S5GQC7</accession>
<evidence type="ECO:0000313" key="5">
    <source>
        <dbReference type="Proteomes" id="UP000239990"/>
    </source>
</evidence>
<name>A0A2S5GQC7_9BURK</name>
<comment type="caution">
    <text evidence="4">The sequence shown here is derived from an EMBL/GenBank/DDBJ whole genome shotgun (WGS) entry which is preliminary data.</text>
</comment>
<keyword evidence="2" id="KW-0812">Transmembrane</keyword>
<dbReference type="Pfam" id="PF20249">
    <property type="entry name" value="VasX_N"/>
    <property type="match status" value="1"/>
</dbReference>
<feature type="compositionally biased region" description="Low complexity" evidence="1">
    <location>
        <begin position="477"/>
        <end position="486"/>
    </location>
</feature>
<dbReference type="Proteomes" id="UP000239990">
    <property type="component" value="Unassembled WGS sequence"/>
</dbReference>
<feature type="transmembrane region" description="Helical" evidence="2">
    <location>
        <begin position="930"/>
        <end position="947"/>
    </location>
</feature>
<dbReference type="RefSeq" id="WP_104144356.1">
    <property type="nucleotide sequence ID" value="NZ_PREU01000007.1"/>
</dbReference>